<protein>
    <recommendedName>
        <fullName evidence="4">DUF2244 domain-containing protein</fullName>
    </recommendedName>
</protein>
<keyword evidence="1" id="KW-1133">Transmembrane helix</keyword>
<feature type="transmembrane region" description="Helical" evidence="1">
    <location>
        <begin position="27"/>
        <end position="45"/>
    </location>
</feature>
<gene>
    <name evidence="2" type="ORF">RHODGE_RHODGE_00184</name>
</gene>
<name>A0A447CNY4_9BRAD</name>
<evidence type="ECO:0008006" key="4">
    <source>
        <dbReference type="Google" id="ProtNLM"/>
    </source>
</evidence>
<evidence type="ECO:0000313" key="3">
    <source>
        <dbReference type="Proteomes" id="UP000289200"/>
    </source>
</evidence>
<keyword evidence="3" id="KW-1185">Reference proteome</keyword>
<comment type="caution">
    <text evidence="2">The sequence shown here is derived from an EMBL/GenBank/DDBJ whole genome shotgun (WGS) entry which is preliminary data.</text>
</comment>
<keyword evidence="1" id="KW-0472">Membrane</keyword>
<dbReference type="Proteomes" id="UP000289200">
    <property type="component" value="Unassembled WGS sequence"/>
</dbReference>
<evidence type="ECO:0000313" key="2">
    <source>
        <dbReference type="EMBL" id="VCU06860.1"/>
    </source>
</evidence>
<evidence type="ECO:0000256" key="1">
    <source>
        <dbReference type="SAM" id="Phobius"/>
    </source>
</evidence>
<dbReference type="OrthoDB" id="9808190at2"/>
<reference evidence="3" key="1">
    <citation type="submission" date="2018-10" db="EMBL/GenBank/DDBJ databases">
        <authorList>
            <person name="Peiro R."/>
            <person name="Begona"/>
            <person name="Cbmso G."/>
            <person name="Lopez M."/>
            <person name="Gonzalez S."/>
            <person name="Sacristan E."/>
            <person name="Castillo E."/>
        </authorList>
    </citation>
    <scope>NUCLEOTIDE SEQUENCE [LARGE SCALE GENOMIC DNA]</scope>
</reference>
<dbReference type="Pfam" id="PF10003">
    <property type="entry name" value="DUF2244"/>
    <property type="match status" value="1"/>
</dbReference>
<dbReference type="EMBL" id="UWOC01000011">
    <property type="protein sequence ID" value="VCU06860.1"/>
    <property type="molecule type" value="Genomic_DNA"/>
</dbReference>
<dbReference type="InterPro" id="IPR019253">
    <property type="entry name" value="DUF2244_TM"/>
</dbReference>
<sequence>MTAGFSREPTLFSAVVTPHRSLDRGGVRVVLLVIGGCGLLLGAVFLAAGAWPVTGFLGLDVALVYWALRVNGRRAAAREEIVVTPSCLTVRRTAATGRVAEWTLNPVWARLDRETDPDFGLVRLALVSHGRRLVVGHWLSPAERAGFADALAAALWEARRGPTRAPPAVLGNRVDPCGGSA</sequence>
<dbReference type="InterPro" id="IPR016990">
    <property type="entry name" value="UCP032162_TM"/>
</dbReference>
<accession>A0A447CNY4</accession>
<dbReference type="RefSeq" id="WP_129607281.1">
    <property type="nucleotide sequence ID" value="NZ_UWOC01000011.1"/>
</dbReference>
<dbReference type="PIRSF" id="PIRSF032162">
    <property type="entry name" value="UCP032162_imp"/>
    <property type="match status" value="1"/>
</dbReference>
<keyword evidence="1" id="KW-0812">Transmembrane</keyword>
<dbReference type="AlphaFoldDB" id="A0A447CNY4"/>
<proteinExistence type="predicted"/>
<organism evidence="2 3">
    <name type="scientific">Rhodoplanes serenus</name>
    <dbReference type="NCBI Taxonomy" id="200615"/>
    <lineage>
        <taxon>Bacteria</taxon>
        <taxon>Pseudomonadati</taxon>
        <taxon>Pseudomonadota</taxon>
        <taxon>Alphaproteobacteria</taxon>
        <taxon>Hyphomicrobiales</taxon>
        <taxon>Nitrobacteraceae</taxon>
        <taxon>Rhodoplanes</taxon>
    </lineage>
</organism>